<evidence type="ECO:0000259" key="8">
    <source>
        <dbReference type="Pfam" id="PF01385"/>
    </source>
</evidence>
<evidence type="ECO:0000256" key="7">
    <source>
        <dbReference type="ARBA" id="ARBA00023172"/>
    </source>
</evidence>
<dbReference type="InterPro" id="IPR021027">
    <property type="entry name" value="Transposase_put_HTH"/>
</dbReference>
<dbReference type="InterPro" id="IPR001959">
    <property type="entry name" value="Transposase"/>
</dbReference>
<dbReference type="Pfam" id="PF12323">
    <property type="entry name" value="HTH_OrfB_IS605"/>
    <property type="match status" value="1"/>
</dbReference>
<comment type="caution">
    <text evidence="13">The sequence shown here is derived from an EMBL/GenBank/DDBJ whole genome shotgun (WGS) entry which is preliminary data.</text>
</comment>
<dbReference type="Proteomes" id="UP001209854">
    <property type="component" value="Unassembled WGS sequence"/>
</dbReference>
<comment type="similarity">
    <text evidence="2">In the N-terminal section; belongs to the transposase 2 family.</text>
</comment>
<keyword evidence="6" id="KW-0238">DNA-binding</keyword>
<evidence type="ECO:0000256" key="2">
    <source>
        <dbReference type="ARBA" id="ARBA00011044"/>
    </source>
</evidence>
<evidence type="ECO:0000256" key="5">
    <source>
        <dbReference type="ARBA" id="ARBA00022833"/>
    </source>
</evidence>
<organism evidence="13 14">
    <name type="scientific">Endozoicomonas gorgoniicola</name>
    <dbReference type="NCBI Taxonomy" id="1234144"/>
    <lineage>
        <taxon>Bacteria</taxon>
        <taxon>Pseudomonadati</taxon>
        <taxon>Pseudomonadota</taxon>
        <taxon>Gammaproteobacteria</taxon>
        <taxon>Oceanospirillales</taxon>
        <taxon>Endozoicomonadaceae</taxon>
        <taxon>Endozoicomonas</taxon>
    </lineage>
</organism>
<proteinExistence type="inferred from homology"/>
<dbReference type="Pfam" id="PF07282">
    <property type="entry name" value="Cas12f1-like_TNB"/>
    <property type="match status" value="1"/>
</dbReference>
<dbReference type="PANTHER" id="PTHR30405:SF25">
    <property type="entry name" value="RNA-GUIDED DNA ENDONUCLEASE INSQ-RELATED"/>
    <property type="match status" value="1"/>
</dbReference>
<keyword evidence="4" id="KW-0479">Metal-binding</keyword>
<dbReference type="NCBIfam" id="NF040570">
    <property type="entry name" value="guided_TnpB"/>
    <property type="match status" value="1"/>
</dbReference>
<dbReference type="EMBL" id="JAPFCC010000001">
    <property type="protein sequence ID" value="MCW7556078.1"/>
    <property type="molecule type" value="Genomic_DNA"/>
</dbReference>
<evidence type="ECO:0000313" key="13">
    <source>
        <dbReference type="EMBL" id="MCW7556432.1"/>
    </source>
</evidence>
<evidence type="ECO:0000313" key="14">
    <source>
        <dbReference type="Proteomes" id="UP001209854"/>
    </source>
</evidence>
<dbReference type="InterPro" id="IPR051399">
    <property type="entry name" value="RNA-guided_DNA_endo/Transpos"/>
</dbReference>
<evidence type="ECO:0000256" key="3">
    <source>
        <dbReference type="ARBA" id="ARBA00022578"/>
    </source>
</evidence>
<keyword evidence="14" id="KW-1185">Reference proteome</keyword>
<dbReference type="InterPro" id="IPR010095">
    <property type="entry name" value="Cas12f1-like_TNB"/>
</dbReference>
<dbReference type="EMBL" id="JAPFCC010000001">
    <property type="protein sequence ID" value="MCW7551535.1"/>
    <property type="molecule type" value="Genomic_DNA"/>
</dbReference>
<feature type="domain" description="Probable transposase IS891/IS1136/IS1341" evidence="8">
    <location>
        <begin position="168"/>
        <end position="275"/>
    </location>
</feature>
<evidence type="ECO:0000313" key="11">
    <source>
        <dbReference type="EMBL" id="MCW7551535.1"/>
    </source>
</evidence>
<comment type="similarity">
    <text evidence="1">In the C-terminal section; belongs to the transposase 35 family.</text>
</comment>
<sequence length="374" mass="42795">MNKRAFKYRFYPTPEQETLLAQTFGCIRFVYNHILRWRTDEYYNNGCSINYNAASKQLTELKKNPEYQWLKDVSSVPVQQALRHQQTAFKNFWEGRAKYPTFKKRHAKQSATFAASAFKYKEGQLFIAKSKEPLNIRWSRELSSEPTSITISKDRAGRYFVSMLCEFEAKPMPISNKTVGIDLGLNDLFVTSDGQKSGNPRHTKRYEQKLAYLQRKLVKKQKSSNNRAKAKLKVARLHAKIADCRMDATHKASRKLINENQVVCVESLNVKGMIKNPKLAKHIADANWGEFVRQLQYKAEWAERIVVQIDRFFPSSRRCSSCGFIHESLPLSIREWKCPKCNTLHDRDINAAINIKTAGLAGLACGATGTGVAA</sequence>
<evidence type="ECO:0000259" key="10">
    <source>
        <dbReference type="Pfam" id="PF12323"/>
    </source>
</evidence>
<evidence type="ECO:0000313" key="12">
    <source>
        <dbReference type="EMBL" id="MCW7556078.1"/>
    </source>
</evidence>
<evidence type="ECO:0000256" key="4">
    <source>
        <dbReference type="ARBA" id="ARBA00022723"/>
    </source>
</evidence>
<name>A0ABT3N474_9GAMM</name>
<dbReference type="RefSeq" id="WP_262565795.1">
    <property type="nucleotide sequence ID" value="NZ_JAPFCC010000001.1"/>
</dbReference>
<dbReference type="PANTHER" id="PTHR30405">
    <property type="entry name" value="TRANSPOSASE"/>
    <property type="match status" value="1"/>
</dbReference>
<feature type="domain" description="Cas12f1-like TNB" evidence="9">
    <location>
        <begin position="288"/>
        <end position="355"/>
    </location>
</feature>
<evidence type="ECO:0000256" key="1">
    <source>
        <dbReference type="ARBA" id="ARBA00008761"/>
    </source>
</evidence>
<keyword evidence="5" id="KW-0862">Zinc</keyword>
<dbReference type="EMBL" id="JAPFCC010000001">
    <property type="protein sequence ID" value="MCW7556432.1"/>
    <property type="molecule type" value="Genomic_DNA"/>
</dbReference>
<protein>
    <submittedName>
        <fullName evidence="13">Transposase</fullName>
    </submittedName>
</protein>
<dbReference type="Pfam" id="PF01385">
    <property type="entry name" value="OrfB_IS605"/>
    <property type="match status" value="1"/>
</dbReference>
<accession>A0ABT3N474</accession>
<evidence type="ECO:0000259" key="9">
    <source>
        <dbReference type="Pfam" id="PF07282"/>
    </source>
</evidence>
<keyword evidence="7" id="KW-0233">DNA recombination</keyword>
<keyword evidence="3" id="KW-0815">Transposition</keyword>
<feature type="domain" description="Transposase putative helix-turn-helix" evidence="10">
    <location>
        <begin position="2"/>
        <end position="46"/>
    </location>
</feature>
<gene>
    <name evidence="11" type="ORF">NX722_02520</name>
    <name evidence="12" type="ORF">NX722_26305</name>
    <name evidence="13" type="ORF">NX722_28115</name>
</gene>
<evidence type="ECO:0000256" key="6">
    <source>
        <dbReference type="ARBA" id="ARBA00023125"/>
    </source>
</evidence>
<reference evidence="13 14" key="1">
    <citation type="submission" date="2022-10" db="EMBL/GenBank/DDBJ databases">
        <title>High-quality genome sequences of two octocoral-associated bacteria, Endozoicomonas euniceicola EF212 and Endozoicomonas gorgoniicola PS125.</title>
        <authorList>
            <person name="Chiou Y.-J."/>
            <person name="Chen Y.-H."/>
        </authorList>
    </citation>
    <scope>NUCLEOTIDE SEQUENCE [LARGE SCALE GENOMIC DNA]</scope>
    <source>
        <strain evidence="13 14">PS125</strain>
    </source>
</reference>